<accession>X1TEH2</accession>
<reference evidence="1" key="1">
    <citation type="journal article" date="2014" name="Front. Microbiol.">
        <title>High frequency of phylogenetically diverse reductive dehalogenase-homologous genes in deep subseafloor sedimentary metagenomes.</title>
        <authorList>
            <person name="Kawai M."/>
            <person name="Futagami T."/>
            <person name="Toyoda A."/>
            <person name="Takaki Y."/>
            <person name="Nishi S."/>
            <person name="Hori S."/>
            <person name="Arai W."/>
            <person name="Tsubouchi T."/>
            <person name="Morono Y."/>
            <person name="Uchiyama I."/>
            <person name="Ito T."/>
            <person name="Fujiyama A."/>
            <person name="Inagaki F."/>
            <person name="Takami H."/>
        </authorList>
    </citation>
    <scope>NUCLEOTIDE SEQUENCE</scope>
    <source>
        <strain evidence="1">Expedition CK06-06</strain>
    </source>
</reference>
<evidence type="ECO:0000313" key="1">
    <source>
        <dbReference type="EMBL" id="GAJ03674.1"/>
    </source>
</evidence>
<name>X1TEH2_9ZZZZ</name>
<gene>
    <name evidence="1" type="ORF">S12H4_46516</name>
</gene>
<dbReference type="EMBL" id="BARW01028865">
    <property type="protein sequence ID" value="GAJ03674.1"/>
    <property type="molecule type" value="Genomic_DNA"/>
</dbReference>
<dbReference type="AlphaFoldDB" id="X1TEH2"/>
<organism evidence="1">
    <name type="scientific">marine sediment metagenome</name>
    <dbReference type="NCBI Taxonomy" id="412755"/>
    <lineage>
        <taxon>unclassified sequences</taxon>
        <taxon>metagenomes</taxon>
        <taxon>ecological metagenomes</taxon>
    </lineage>
</organism>
<proteinExistence type="predicted"/>
<feature type="non-terminal residue" evidence="1">
    <location>
        <position position="34"/>
    </location>
</feature>
<sequence>MKRKEGIIRYLALVGRADRHQIANYIIASPITVS</sequence>
<comment type="caution">
    <text evidence="1">The sequence shown here is derived from an EMBL/GenBank/DDBJ whole genome shotgun (WGS) entry which is preliminary data.</text>
</comment>
<protein>
    <submittedName>
        <fullName evidence="1">Uncharacterized protein</fullName>
    </submittedName>
</protein>